<dbReference type="AlphaFoldDB" id="A0A5N0EFH1"/>
<reference evidence="2 3" key="1">
    <citation type="submission" date="2019-09" db="EMBL/GenBank/DDBJ databases">
        <authorList>
            <person name="Wang X."/>
        </authorList>
    </citation>
    <scope>NUCLEOTIDE SEQUENCE [LARGE SCALE GENOMIC DNA]</scope>
    <source>
        <strain evidence="2 3">CICC 11023</strain>
    </source>
</reference>
<feature type="transmembrane region" description="Helical" evidence="1">
    <location>
        <begin position="164"/>
        <end position="186"/>
    </location>
</feature>
<organism evidence="2 3">
    <name type="scientific">Nocardia colli</name>
    <dbReference type="NCBI Taxonomy" id="2545717"/>
    <lineage>
        <taxon>Bacteria</taxon>
        <taxon>Bacillati</taxon>
        <taxon>Actinomycetota</taxon>
        <taxon>Actinomycetes</taxon>
        <taxon>Mycobacteriales</taxon>
        <taxon>Nocardiaceae</taxon>
        <taxon>Nocardia</taxon>
    </lineage>
</organism>
<dbReference type="RefSeq" id="WP_150403253.1">
    <property type="nucleotide sequence ID" value="NZ_JBHJYQ010000024.1"/>
</dbReference>
<comment type="caution">
    <text evidence="2">The sequence shown here is derived from an EMBL/GenBank/DDBJ whole genome shotgun (WGS) entry which is preliminary data.</text>
</comment>
<keyword evidence="1" id="KW-0812">Transmembrane</keyword>
<gene>
    <name evidence="2" type="ORF">F3087_18690</name>
</gene>
<evidence type="ECO:0000313" key="2">
    <source>
        <dbReference type="EMBL" id="KAA8887683.1"/>
    </source>
</evidence>
<dbReference type="Pfam" id="PF14333">
    <property type="entry name" value="DUF4389"/>
    <property type="match status" value="2"/>
</dbReference>
<keyword evidence="3" id="KW-1185">Reference proteome</keyword>
<dbReference type="InterPro" id="IPR025498">
    <property type="entry name" value="DUF4389"/>
</dbReference>
<dbReference type="EMBL" id="VXLC01000006">
    <property type="protein sequence ID" value="KAA8887683.1"/>
    <property type="molecule type" value="Genomic_DNA"/>
</dbReference>
<dbReference type="OrthoDB" id="156718at2"/>
<dbReference type="Proteomes" id="UP000323876">
    <property type="component" value="Unassembled WGS sequence"/>
</dbReference>
<sequence>MEPENPVSTAKLAYPVNPVRVRGDLDPALSRWMWLVKWLLAIPHYIVLIFLHIAYFVLTVVAFFVILFTGKYPRAMFDFNVGVMRWTWRVEFYALGVLGTDKYPPFSLQPNADYPADLEVDYPERLHRGLVLVKWWLLAIPHYLILGAAMSGGMTFYMYDDDSWSGAGSIPLISILLVVALIGLLFTARYPQGVYDFVMGISRWTIRVQAYATLMRDEYPPFRLDQGARELETR</sequence>
<accession>A0A5N0EFH1</accession>
<evidence type="ECO:0000313" key="3">
    <source>
        <dbReference type="Proteomes" id="UP000323876"/>
    </source>
</evidence>
<proteinExistence type="predicted"/>
<protein>
    <submittedName>
        <fullName evidence="2">DUF4389 domain-containing protein</fullName>
    </submittedName>
</protein>
<keyword evidence="1" id="KW-1133">Transmembrane helix</keyword>
<feature type="transmembrane region" description="Helical" evidence="1">
    <location>
        <begin position="42"/>
        <end position="68"/>
    </location>
</feature>
<evidence type="ECO:0000256" key="1">
    <source>
        <dbReference type="SAM" id="Phobius"/>
    </source>
</evidence>
<feature type="transmembrane region" description="Helical" evidence="1">
    <location>
        <begin position="135"/>
        <end position="158"/>
    </location>
</feature>
<name>A0A5N0EFH1_9NOCA</name>
<keyword evidence="1" id="KW-0472">Membrane</keyword>